<name>A0ABN7UET6_GIGMA</name>
<comment type="caution">
    <text evidence="1">The sequence shown here is derived from an EMBL/GenBank/DDBJ whole genome shotgun (WGS) entry which is preliminary data.</text>
</comment>
<proteinExistence type="predicted"/>
<feature type="non-terminal residue" evidence="1">
    <location>
        <position position="132"/>
    </location>
</feature>
<sequence>MDTNTKREVENFVSHLQNPVIFPGLLQLDINSYIRTLQQKVNIKQVTAYNLFKKRITEESRLINVTDGKVIGLSANIVWRNMASAQKNVFVIYARQVRSIGASSLVDVTSLVNANSLTDTTSLVDATSLLDN</sequence>
<protein>
    <submittedName>
        <fullName evidence="1">4057_t:CDS:1</fullName>
    </submittedName>
</protein>
<dbReference type="Proteomes" id="UP000789901">
    <property type="component" value="Unassembled WGS sequence"/>
</dbReference>
<accession>A0ABN7UET6</accession>
<keyword evidence="2" id="KW-1185">Reference proteome</keyword>
<dbReference type="EMBL" id="CAJVQB010002547">
    <property type="protein sequence ID" value="CAG8579059.1"/>
    <property type="molecule type" value="Genomic_DNA"/>
</dbReference>
<evidence type="ECO:0000313" key="1">
    <source>
        <dbReference type="EMBL" id="CAG8579059.1"/>
    </source>
</evidence>
<reference evidence="1 2" key="1">
    <citation type="submission" date="2021-06" db="EMBL/GenBank/DDBJ databases">
        <authorList>
            <person name="Kallberg Y."/>
            <person name="Tangrot J."/>
            <person name="Rosling A."/>
        </authorList>
    </citation>
    <scope>NUCLEOTIDE SEQUENCE [LARGE SCALE GENOMIC DNA]</scope>
    <source>
        <strain evidence="1 2">120-4 pot B 10/14</strain>
    </source>
</reference>
<evidence type="ECO:0000313" key="2">
    <source>
        <dbReference type="Proteomes" id="UP000789901"/>
    </source>
</evidence>
<organism evidence="1 2">
    <name type="scientific">Gigaspora margarita</name>
    <dbReference type="NCBI Taxonomy" id="4874"/>
    <lineage>
        <taxon>Eukaryota</taxon>
        <taxon>Fungi</taxon>
        <taxon>Fungi incertae sedis</taxon>
        <taxon>Mucoromycota</taxon>
        <taxon>Glomeromycotina</taxon>
        <taxon>Glomeromycetes</taxon>
        <taxon>Diversisporales</taxon>
        <taxon>Gigasporaceae</taxon>
        <taxon>Gigaspora</taxon>
    </lineage>
</organism>
<gene>
    <name evidence="1" type="ORF">GMARGA_LOCUS5858</name>
</gene>